<dbReference type="Proteomes" id="UP000264217">
    <property type="component" value="Unassembled WGS sequence"/>
</dbReference>
<dbReference type="EMBL" id="QWDC01000001">
    <property type="protein sequence ID" value="RFZ94544.1"/>
    <property type="molecule type" value="Genomic_DNA"/>
</dbReference>
<feature type="chain" id="PRO_5016580376" evidence="1">
    <location>
        <begin position="20"/>
        <end position="193"/>
    </location>
</feature>
<dbReference type="Pfam" id="PF14730">
    <property type="entry name" value="DUF4468"/>
    <property type="match status" value="1"/>
</dbReference>
<dbReference type="RefSeq" id="WP_117390106.1">
    <property type="nucleotide sequence ID" value="NZ_QWDC01000001.1"/>
</dbReference>
<protein>
    <submittedName>
        <fullName evidence="3">DUF4468 domain-containing protein</fullName>
    </submittedName>
</protein>
<keyword evidence="4" id="KW-1185">Reference proteome</keyword>
<dbReference type="Gene3D" id="3.30.530.80">
    <property type="match status" value="1"/>
</dbReference>
<dbReference type="OrthoDB" id="794676at2"/>
<name>A0A372NXC1_9SPHI</name>
<feature type="signal peptide" evidence="1">
    <location>
        <begin position="1"/>
        <end position="19"/>
    </location>
</feature>
<accession>A0A372NXC1</accession>
<dbReference type="AlphaFoldDB" id="A0A372NXC1"/>
<proteinExistence type="predicted"/>
<gene>
    <name evidence="3" type="ORF">D0C36_03075</name>
</gene>
<dbReference type="InterPro" id="IPR027823">
    <property type="entry name" value="DUF4468"/>
</dbReference>
<organism evidence="3 4">
    <name type="scientific">Mucilaginibacter conchicola</name>
    <dbReference type="NCBI Taxonomy" id="2303333"/>
    <lineage>
        <taxon>Bacteria</taxon>
        <taxon>Pseudomonadati</taxon>
        <taxon>Bacteroidota</taxon>
        <taxon>Sphingobacteriia</taxon>
        <taxon>Sphingobacteriales</taxon>
        <taxon>Sphingobacteriaceae</taxon>
        <taxon>Mucilaginibacter</taxon>
    </lineage>
</organism>
<comment type="caution">
    <text evidence="3">The sequence shown here is derived from an EMBL/GenBank/DDBJ whole genome shotgun (WGS) entry which is preliminary data.</text>
</comment>
<evidence type="ECO:0000313" key="4">
    <source>
        <dbReference type="Proteomes" id="UP000264217"/>
    </source>
</evidence>
<evidence type="ECO:0000259" key="2">
    <source>
        <dbReference type="Pfam" id="PF14730"/>
    </source>
</evidence>
<evidence type="ECO:0000256" key="1">
    <source>
        <dbReference type="SAM" id="SignalP"/>
    </source>
</evidence>
<evidence type="ECO:0000313" key="3">
    <source>
        <dbReference type="EMBL" id="RFZ94544.1"/>
    </source>
</evidence>
<reference evidence="3 4" key="1">
    <citation type="submission" date="2018-08" db="EMBL/GenBank/DDBJ databases">
        <title>Mucilaginibacter sp. MYSH2.</title>
        <authorList>
            <person name="Seo T."/>
        </authorList>
    </citation>
    <scope>NUCLEOTIDE SEQUENCE [LARGE SCALE GENOMIC DNA]</scope>
    <source>
        <strain evidence="3 4">MYSH2</strain>
    </source>
</reference>
<feature type="domain" description="DUF4468" evidence="2">
    <location>
        <begin position="34"/>
        <end position="118"/>
    </location>
</feature>
<sequence>MKKVFGLLVLIMTVQHAFAQKDSLQVDENNNYVYYKVVEKANLPADTVYERAFNFAKTLSKENKPAKGQADKAFNISSKFITYGGMSLVRKESGEVKYTLNFQAADGKYRYNLSNFVFIPYKRDRYGNMTAVPGVEVAVEKFAAKYSQKEKDAVLDQIAAQSLAIEARLKQAIDRTKVPVKQIEVKKVNTGNW</sequence>
<keyword evidence="1" id="KW-0732">Signal</keyword>